<dbReference type="InterPro" id="IPR039421">
    <property type="entry name" value="Type_1_exporter"/>
</dbReference>
<dbReference type="PANTHER" id="PTHR43394:SF1">
    <property type="entry name" value="ATP-BINDING CASSETTE SUB-FAMILY B MEMBER 10, MITOCHONDRIAL"/>
    <property type="match status" value="1"/>
</dbReference>
<evidence type="ECO:0000256" key="7">
    <source>
        <dbReference type="ARBA" id="ARBA00023136"/>
    </source>
</evidence>
<name>A0A3N1MDB8_9PROT</name>
<dbReference type="RefSeq" id="WP_123688059.1">
    <property type="nucleotide sequence ID" value="NZ_AP019700.1"/>
</dbReference>
<evidence type="ECO:0000256" key="2">
    <source>
        <dbReference type="ARBA" id="ARBA00022448"/>
    </source>
</evidence>
<reference evidence="11 12" key="1">
    <citation type="submission" date="2018-11" db="EMBL/GenBank/DDBJ databases">
        <title>Genomic Encyclopedia of Type Strains, Phase IV (KMG-IV): sequencing the most valuable type-strain genomes for metagenomic binning, comparative biology and taxonomic classification.</title>
        <authorList>
            <person name="Goeker M."/>
        </authorList>
    </citation>
    <scope>NUCLEOTIDE SEQUENCE [LARGE SCALE GENOMIC DNA]</scope>
    <source>
        <strain evidence="11 12">DSM 5900</strain>
    </source>
</reference>
<dbReference type="OrthoDB" id="5288404at2"/>
<evidence type="ECO:0000256" key="6">
    <source>
        <dbReference type="ARBA" id="ARBA00022989"/>
    </source>
</evidence>
<dbReference type="GO" id="GO:0016887">
    <property type="term" value="F:ATP hydrolysis activity"/>
    <property type="evidence" value="ECO:0007669"/>
    <property type="project" value="InterPro"/>
</dbReference>
<evidence type="ECO:0000256" key="3">
    <source>
        <dbReference type="ARBA" id="ARBA00022692"/>
    </source>
</evidence>
<dbReference type="GO" id="GO:0005886">
    <property type="term" value="C:plasma membrane"/>
    <property type="evidence" value="ECO:0007669"/>
    <property type="project" value="UniProtKB-SubCell"/>
</dbReference>
<dbReference type="InterPro" id="IPR011527">
    <property type="entry name" value="ABC1_TM_dom"/>
</dbReference>
<dbReference type="InterPro" id="IPR036640">
    <property type="entry name" value="ABC1_TM_sf"/>
</dbReference>
<feature type="transmembrane region" description="Helical" evidence="8">
    <location>
        <begin position="175"/>
        <end position="192"/>
    </location>
</feature>
<dbReference type="AlphaFoldDB" id="A0A3N1MDB8"/>
<dbReference type="FunFam" id="3.40.50.300:FF:000287">
    <property type="entry name" value="Multidrug ABC transporter ATP-binding protein"/>
    <property type="match status" value="1"/>
</dbReference>
<dbReference type="InterPro" id="IPR017871">
    <property type="entry name" value="ABC_transporter-like_CS"/>
</dbReference>
<dbReference type="PANTHER" id="PTHR43394">
    <property type="entry name" value="ATP-DEPENDENT PERMEASE MDL1, MITOCHONDRIAL"/>
    <property type="match status" value="1"/>
</dbReference>
<sequence length="597" mass="63886">MGNSAKDATGRRGADWRLVRRLWADHLADRRRDILAVLALMTVVAGVTGLYPLVIDWTFDLFTARDARVIWLVPLLAVIVTTVKGIATYSQNVLTEKLVQRTAADLQKRMFGHLLGADFAQVTSAPAGSYISRFINDVAFVRAAQQRALNNLVRDVLTIVALVAAMLYLDWLLSLVVFVVYPIAALPIIAIGKRLRRVSKVTQEHLGEITSLLGESLAGVRMVKTYGLEAYERRRADGAFERLYELYMRATRSRARLDPILEVLGGIAVGGVIAFAGWRMVTGGGTVGTFTGFVTALLMAAQPVRAVGTLNSVVQEGMAALERIYAMLDRAPTVVDRPGAPDLAIAGGRIELKGVRFAYGAGGPALDGVDLVVPAGQTVALVGRSGAGKSTVFNLIPRLFDVGDGAVLVDGQDVRAVALASLRRSITLVSQDAILFDDTIRANIAFGRPDADDAAIAAAARAAAAHDFIARLPDGYATVVGERGTRLSGGERQRIALARAILRDAPILLLDEATSALDAESETLVQAALERLAAGRTTLVIAHRLATVRQADRICVLDAGRIVEQGTHDELMVADGLYARLSRMQFRDEAPAAAAAP</sequence>
<dbReference type="PROSITE" id="PS50893">
    <property type="entry name" value="ABC_TRANSPORTER_2"/>
    <property type="match status" value="1"/>
</dbReference>
<organism evidence="11 12">
    <name type="scientific">Stella humosa</name>
    <dbReference type="NCBI Taxonomy" id="94"/>
    <lineage>
        <taxon>Bacteria</taxon>
        <taxon>Pseudomonadati</taxon>
        <taxon>Pseudomonadota</taxon>
        <taxon>Alphaproteobacteria</taxon>
        <taxon>Rhodospirillales</taxon>
        <taxon>Stellaceae</taxon>
        <taxon>Stella</taxon>
    </lineage>
</organism>
<dbReference type="InterPro" id="IPR003593">
    <property type="entry name" value="AAA+_ATPase"/>
</dbReference>
<feature type="transmembrane region" description="Helical" evidence="8">
    <location>
        <begin position="259"/>
        <end position="278"/>
    </location>
</feature>
<keyword evidence="2" id="KW-0813">Transport</keyword>
<dbReference type="Pfam" id="PF00005">
    <property type="entry name" value="ABC_tran"/>
    <property type="match status" value="1"/>
</dbReference>
<keyword evidence="4" id="KW-0547">Nucleotide-binding</keyword>
<dbReference type="GO" id="GO:0015421">
    <property type="term" value="F:ABC-type oligopeptide transporter activity"/>
    <property type="evidence" value="ECO:0007669"/>
    <property type="project" value="TreeGrafter"/>
</dbReference>
<dbReference type="CDD" id="cd18552">
    <property type="entry name" value="ABC_6TM_MsbA_like"/>
    <property type="match status" value="1"/>
</dbReference>
<dbReference type="GO" id="GO:0005524">
    <property type="term" value="F:ATP binding"/>
    <property type="evidence" value="ECO:0007669"/>
    <property type="project" value="UniProtKB-KW"/>
</dbReference>
<keyword evidence="12" id="KW-1185">Reference proteome</keyword>
<evidence type="ECO:0000256" key="5">
    <source>
        <dbReference type="ARBA" id="ARBA00022840"/>
    </source>
</evidence>
<evidence type="ECO:0000256" key="1">
    <source>
        <dbReference type="ARBA" id="ARBA00004651"/>
    </source>
</evidence>
<gene>
    <name evidence="11" type="ORF">EDC65_0457</name>
</gene>
<evidence type="ECO:0000259" key="10">
    <source>
        <dbReference type="PROSITE" id="PS50929"/>
    </source>
</evidence>
<comment type="caution">
    <text evidence="11">The sequence shown here is derived from an EMBL/GenBank/DDBJ whole genome shotgun (WGS) entry which is preliminary data.</text>
</comment>
<keyword evidence="6 8" id="KW-1133">Transmembrane helix</keyword>
<feature type="transmembrane region" description="Helical" evidence="8">
    <location>
        <begin position="152"/>
        <end position="169"/>
    </location>
</feature>
<evidence type="ECO:0000259" key="9">
    <source>
        <dbReference type="PROSITE" id="PS50893"/>
    </source>
</evidence>
<dbReference type="Proteomes" id="UP000278222">
    <property type="component" value="Unassembled WGS sequence"/>
</dbReference>
<keyword evidence="3 8" id="KW-0812">Transmembrane</keyword>
<dbReference type="Gene3D" id="3.40.50.300">
    <property type="entry name" value="P-loop containing nucleotide triphosphate hydrolases"/>
    <property type="match status" value="1"/>
</dbReference>
<proteinExistence type="predicted"/>
<feature type="transmembrane region" description="Helical" evidence="8">
    <location>
        <begin position="34"/>
        <end position="54"/>
    </location>
</feature>
<dbReference type="InterPro" id="IPR027417">
    <property type="entry name" value="P-loop_NTPase"/>
</dbReference>
<dbReference type="EMBL" id="RJKX01000011">
    <property type="protein sequence ID" value="ROQ01279.1"/>
    <property type="molecule type" value="Genomic_DNA"/>
</dbReference>
<dbReference type="Pfam" id="PF00664">
    <property type="entry name" value="ABC_membrane"/>
    <property type="match status" value="1"/>
</dbReference>
<evidence type="ECO:0000256" key="8">
    <source>
        <dbReference type="SAM" id="Phobius"/>
    </source>
</evidence>
<accession>A0A3N1MDB8</accession>
<dbReference type="SUPFAM" id="SSF90123">
    <property type="entry name" value="ABC transporter transmembrane region"/>
    <property type="match status" value="1"/>
</dbReference>
<evidence type="ECO:0000256" key="4">
    <source>
        <dbReference type="ARBA" id="ARBA00022741"/>
    </source>
</evidence>
<feature type="transmembrane region" description="Helical" evidence="8">
    <location>
        <begin position="69"/>
        <end position="87"/>
    </location>
</feature>
<dbReference type="SUPFAM" id="SSF52540">
    <property type="entry name" value="P-loop containing nucleoside triphosphate hydrolases"/>
    <property type="match status" value="1"/>
</dbReference>
<evidence type="ECO:0000313" key="11">
    <source>
        <dbReference type="EMBL" id="ROQ01279.1"/>
    </source>
</evidence>
<keyword evidence="7 8" id="KW-0472">Membrane</keyword>
<feature type="domain" description="ABC transmembrane type-1" evidence="10">
    <location>
        <begin position="35"/>
        <end position="316"/>
    </location>
</feature>
<dbReference type="PROSITE" id="PS00211">
    <property type="entry name" value="ABC_TRANSPORTER_1"/>
    <property type="match status" value="1"/>
</dbReference>
<protein>
    <submittedName>
        <fullName evidence="11">Subfamily B ATP-binding cassette protein MsbA</fullName>
    </submittedName>
</protein>
<keyword evidence="5 11" id="KW-0067">ATP-binding</keyword>
<comment type="subcellular location">
    <subcellularLocation>
        <location evidence="1">Cell membrane</location>
        <topology evidence="1">Multi-pass membrane protein</topology>
    </subcellularLocation>
</comment>
<dbReference type="Gene3D" id="1.20.1560.10">
    <property type="entry name" value="ABC transporter type 1, transmembrane domain"/>
    <property type="match status" value="1"/>
</dbReference>
<evidence type="ECO:0000313" key="12">
    <source>
        <dbReference type="Proteomes" id="UP000278222"/>
    </source>
</evidence>
<dbReference type="PROSITE" id="PS50929">
    <property type="entry name" value="ABC_TM1F"/>
    <property type="match status" value="1"/>
</dbReference>
<dbReference type="InterPro" id="IPR003439">
    <property type="entry name" value="ABC_transporter-like_ATP-bd"/>
</dbReference>
<feature type="domain" description="ABC transporter" evidence="9">
    <location>
        <begin position="350"/>
        <end position="584"/>
    </location>
</feature>
<dbReference type="SMART" id="SM00382">
    <property type="entry name" value="AAA"/>
    <property type="match status" value="1"/>
</dbReference>